<dbReference type="EMBL" id="CAJOBB010010660">
    <property type="protein sequence ID" value="CAF4248595.1"/>
    <property type="molecule type" value="Genomic_DNA"/>
</dbReference>
<comment type="caution">
    <text evidence="2">The sequence shown here is derived from an EMBL/GenBank/DDBJ whole genome shotgun (WGS) entry which is preliminary data.</text>
</comment>
<keyword evidence="1" id="KW-0175">Coiled coil</keyword>
<accession>A0A815T3T3</accession>
<name>A0A815T3T3_9BILA</name>
<evidence type="ECO:0000313" key="2">
    <source>
        <dbReference type="EMBL" id="CAF1500332.1"/>
    </source>
</evidence>
<dbReference type="Proteomes" id="UP000663860">
    <property type="component" value="Unassembled WGS sequence"/>
</dbReference>
<gene>
    <name evidence="2" type="ORF">IZO911_LOCUS44972</name>
    <name evidence="3" type="ORF">KXQ929_LOCUS42678</name>
</gene>
<evidence type="ECO:0000313" key="3">
    <source>
        <dbReference type="EMBL" id="CAF4248595.1"/>
    </source>
</evidence>
<dbReference type="AlphaFoldDB" id="A0A815T3T3"/>
<proteinExistence type="predicted"/>
<evidence type="ECO:0000256" key="1">
    <source>
        <dbReference type="SAM" id="Coils"/>
    </source>
</evidence>
<evidence type="ECO:0000313" key="4">
    <source>
        <dbReference type="Proteomes" id="UP000663860"/>
    </source>
</evidence>
<feature type="coiled-coil region" evidence="1">
    <location>
        <begin position="104"/>
        <end position="131"/>
    </location>
</feature>
<dbReference type="Proteomes" id="UP000663868">
    <property type="component" value="Unassembled WGS sequence"/>
</dbReference>
<reference evidence="2" key="1">
    <citation type="submission" date="2021-02" db="EMBL/GenBank/DDBJ databases">
        <authorList>
            <person name="Nowell W R."/>
        </authorList>
    </citation>
    <scope>NUCLEOTIDE SEQUENCE</scope>
</reference>
<protein>
    <recommendedName>
        <fullName evidence="5">B box-type domain-containing protein</fullName>
    </recommendedName>
</protein>
<dbReference type="EMBL" id="CAJNOE010003215">
    <property type="protein sequence ID" value="CAF1500332.1"/>
    <property type="molecule type" value="Genomic_DNA"/>
</dbReference>
<feature type="non-terminal residue" evidence="2">
    <location>
        <position position="171"/>
    </location>
</feature>
<evidence type="ECO:0008006" key="5">
    <source>
        <dbReference type="Google" id="ProtNLM"/>
    </source>
</evidence>
<sequence length="171" mass="20299">MATGSNITCFTCNKVETTFPCKGCSKEFCSVHLHEHEQKLNVELRDIIDHHYIYEQRTREQKTNPYNHPLIDDINKWEKNSVEIIHQKAKECKDMVIEYLSTFFDDIETKLKDLKEQIHQVQIENEFNENRLNYLKRQLILINRELNNPSTVSIEQDSKSFINEISIILSQ</sequence>
<organism evidence="2 4">
    <name type="scientific">Adineta steineri</name>
    <dbReference type="NCBI Taxonomy" id="433720"/>
    <lineage>
        <taxon>Eukaryota</taxon>
        <taxon>Metazoa</taxon>
        <taxon>Spiralia</taxon>
        <taxon>Gnathifera</taxon>
        <taxon>Rotifera</taxon>
        <taxon>Eurotatoria</taxon>
        <taxon>Bdelloidea</taxon>
        <taxon>Adinetida</taxon>
        <taxon>Adinetidae</taxon>
        <taxon>Adineta</taxon>
    </lineage>
</organism>